<organism evidence="1 2">
    <name type="scientific">Mycolicibacterium agri</name>
    <name type="common">Mycobacterium agri</name>
    <dbReference type="NCBI Taxonomy" id="36811"/>
    <lineage>
        <taxon>Bacteria</taxon>
        <taxon>Bacillati</taxon>
        <taxon>Actinomycetota</taxon>
        <taxon>Actinomycetes</taxon>
        <taxon>Mycobacteriales</taxon>
        <taxon>Mycobacteriaceae</taxon>
        <taxon>Mycolicibacterium</taxon>
    </lineage>
</organism>
<accession>A0A2A7MZ51</accession>
<comment type="caution">
    <text evidence="1">The sequence shown here is derived from an EMBL/GenBank/DDBJ whole genome shotgun (WGS) entry which is preliminary data.</text>
</comment>
<evidence type="ECO:0000313" key="1">
    <source>
        <dbReference type="EMBL" id="PEG36601.1"/>
    </source>
</evidence>
<protein>
    <submittedName>
        <fullName evidence="1">Type VII secretion-associated protein</fullName>
    </submittedName>
</protein>
<evidence type="ECO:0000313" key="2">
    <source>
        <dbReference type="Proteomes" id="UP000220914"/>
    </source>
</evidence>
<keyword evidence="2" id="KW-1185">Reference proteome</keyword>
<dbReference type="OrthoDB" id="4760221at2"/>
<dbReference type="EMBL" id="PDCP01000033">
    <property type="protein sequence ID" value="PEG36601.1"/>
    <property type="molecule type" value="Genomic_DNA"/>
</dbReference>
<gene>
    <name evidence="1" type="ORF">CQY20_18570</name>
</gene>
<dbReference type="NCBIfam" id="TIGR03931">
    <property type="entry name" value="T7SS_Rv3446c"/>
    <property type="match status" value="1"/>
</dbReference>
<dbReference type="InterPro" id="IPR023840">
    <property type="entry name" value="T7SS_Rv3446c"/>
</dbReference>
<reference evidence="1 2" key="1">
    <citation type="submission" date="2017-10" db="EMBL/GenBank/DDBJ databases">
        <title>The new phylogeny of genus Mycobacterium.</title>
        <authorList>
            <person name="Tortoli E."/>
            <person name="Trovato A."/>
            <person name="Cirillo D.M."/>
        </authorList>
    </citation>
    <scope>NUCLEOTIDE SEQUENCE [LARGE SCALE GENOMIC DNA]</scope>
    <source>
        <strain evidence="1 2">CCUG37673</strain>
    </source>
</reference>
<name>A0A2A7MZ51_MYCAG</name>
<sequence>MERSGVTDCVVEVGPGVVRGPNDAPAELVSTALECIDDEIALLDDEPVAVAALWRELFRYVLRDGASSAVLVVPTWWPQPWIDRVRDAVNVGNPIVVQRSCVLSRDAPGIPIVVEIAPEFVAVSRDGRVIAAEPRLGASADIAAAVVERVGRAATVIIDAPFGIQDASGLATAIGERLRSEGVSVTIADPDRILTPPRETRQRVELPARRFRMAQAAGVVSVALACVGAGVVYGLNGSDEAPVPMTLLVEGRVGVKVPAQWKAQRITAGPGSARVQVSAPDGGAAVLMTQTQVRRGETLTATAAALRSALDDQPDGVFTDFNPDDRRAERPAATYIEAREGRRIDWAVFVDDTVRIAIGCQRGLDEEPGLRGICDEAIRSAHAIA</sequence>
<dbReference type="AlphaFoldDB" id="A0A2A7MZ51"/>
<proteinExistence type="predicted"/>
<dbReference type="Proteomes" id="UP000220914">
    <property type="component" value="Unassembled WGS sequence"/>
</dbReference>